<comment type="subunit">
    <text evidence="7">Homoheptamer.</text>
</comment>
<evidence type="ECO:0000256" key="3">
    <source>
        <dbReference type="ARBA" id="ARBA00022475"/>
    </source>
</evidence>
<dbReference type="InterPro" id="IPR011066">
    <property type="entry name" value="MscS_channel_C_sf"/>
</dbReference>
<keyword evidence="6 7" id="KW-0472">Membrane</keyword>
<dbReference type="InterPro" id="IPR010920">
    <property type="entry name" value="LSM_dom_sf"/>
</dbReference>
<comment type="similarity">
    <text evidence="2 7">Belongs to the MscS (TC 1.A.23) family.</text>
</comment>
<accession>A0A4P7BXY2</accession>
<keyword evidence="4 7" id="KW-0812">Transmembrane</keyword>
<evidence type="ECO:0000256" key="7">
    <source>
        <dbReference type="RuleBase" id="RU369025"/>
    </source>
</evidence>
<evidence type="ECO:0000313" key="10">
    <source>
        <dbReference type="EMBL" id="QBQ54024.1"/>
    </source>
</evidence>
<dbReference type="PANTHER" id="PTHR30221:SF1">
    <property type="entry name" value="SMALL-CONDUCTANCE MECHANOSENSITIVE CHANNEL"/>
    <property type="match status" value="1"/>
</dbReference>
<keyword evidence="7" id="KW-0406">Ion transport</keyword>
<evidence type="ECO:0000256" key="4">
    <source>
        <dbReference type="ARBA" id="ARBA00022692"/>
    </source>
</evidence>
<dbReference type="InterPro" id="IPR045275">
    <property type="entry name" value="MscS_archaea/bacteria_type"/>
</dbReference>
<keyword evidence="7" id="KW-0997">Cell inner membrane</keyword>
<proteinExistence type="inferred from homology"/>
<gene>
    <name evidence="10" type="ORF">E3U44_05525</name>
</gene>
<dbReference type="SUPFAM" id="SSF82689">
    <property type="entry name" value="Mechanosensitive channel protein MscS (YggB), C-terminal domain"/>
    <property type="match status" value="1"/>
</dbReference>
<comment type="caution">
    <text evidence="7">Lacks conserved residue(s) required for the propagation of feature annotation.</text>
</comment>
<feature type="domain" description="Mechanosensitive ion channel MscS" evidence="8">
    <location>
        <begin position="126"/>
        <end position="188"/>
    </location>
</feature>
<dbReference type="InterPro" id="IPR011014">
    <property type="entry name" value="MscS_channel_TM-2"/>
</dbReference>
<dbReference type="InterPro" id="IPR049278">
    <property type="entry name" value="MS_channel_C"/>
</dbReference>
<dbReference type="Pfam" id="PF21082">
    <property type="entry name" value="MS_channel_3rd"/>
    <property type="match status" value="1"/>
</dbReference>
<reference evidence="10 11" key="1">
    <citation type="submission" date="2019-03" db="EMBL/GenBank/DDBJ databases">
        <title>The genome sequence of Nitrosococcus wardiae strain D1FHST reveals the archetypal metabolic capacity of ammonia-oxidizing Gammaproteobacteria.</title>
        <authorList>
            <person name="Wang L."/>
            <person name="Lim C.K."/>
            <person name="Hanson T.E."/>
            <person name="Dang H."/>
            <person name="Klotz M.G."/>
        </authorList>
    </citation>
    <scope>NUCLEOTIDE SEQUENCE [LARGE SCALE GENOMIC DNA]</scope>
    <source>
        <strain evidence="10 11">D1FHS</strain>
    </source>
</reference>
<dbReference type="OrthoDB" id="9799209at2"/>
<comment type="subcellular location">
    <subcellularLocation>
        <location evidence="7">Cell inner membrane</location>
        <topology evidence="7">Multi-pass membrane protein</topology>
    </subcellularLocation>
    <subcellularLocation>
        <location evidence="1">Cell membrane</location>
        <topology evidence="1">Multi-pass membrane protein</topology>
    </subcellularLocation>
</comment>
<keyword evidence="11" id="KW-1185">Reference proteome</keyword>
<dbReference type="InterPro" id="IPR006685">
    <property type="entry name" value="MscS_channel_2nd"/>
</dbReference>
<protein>
    <recommendedName>
        <fullName evidence="7">Small-conductance mechanosensitive channel</fullName>
    </recommendedName>
</protein>
<keyword evidence="7" id="KW-0407">Ion channel</keyword>
<dbReference type="Gene3D" id="1.10.287.1260">
    <property type="match status" value="1"/>
</dbReference>
<evidence type="ECO:0000313" key="11">
    <source>
        <dbReference type="Proteomes" id="UP000294325"/>
    </source>
</evidence>
<dbReference type="SUPFAM" id="SSF82861">
    <property type="entry name" value="Mechanosensitive channel protein MscS (YggB), transmembrane region"/>
    <property type="match status" value="1"/>
</dbReference>
<evidence type="ECO:0000259" key="9">
    <source>
        <dbReference type="Pfam" id="PF21082"/>
    </source>
</evidence>
<dbReference type="RefSeq" id="WP_134357032.1">
    <property type="nucleotide sequence ID" value="NZ_CP038033.1"/>
</dbReference>
<dbReference type="Proteomes" id="UP000294325">
    <property type="component" value="Chromosome"/>
</dbReference>
<dbReference type="Gene3D" id="2.30.30.60">
    <property type="match status" value="1"/>
</dbReference>
<dbReference type="GO" id="GO:0005886">
    <property type="term" value="C:plasma membrane"/>
    <property type="evidence" value="ECO:0007669"/>
    <property type="project" value="UniProtKB-SubCell"/>
</dbReference>
<keyword evidence="5 7" id="KW-1133">Transmembrane helix</keyword>
<evidence type="ECO:0000259" key="8">
    <source>
        <dbReference type="Pfam" id="PF00924"/>
    </source>
</evidence>
<keyword evidence="7" id="KW-0813">Transport</keyword>
<evidence type="ECO:0000256" key="5">
    <source>
        <dbReference type="ARBA" id="ARBA00022989"/>
    </source>
</evidence>
<dbReference type="EMBL" id="CP038033">
    <property type="protein sequence ID" value="QBQ54024.1"/>
    <property type="molecule type" value="Genomic_DNA"/>
</dbReference>
<dbReference type="AlphaFoldDB" id="A0A4P7BXY2"/>
<evidence type="ECO:0000256" key="2">
    <source>
        <dbReference type="ARBA" id="ARBA00008017"/>
    </source>
</evidence>
<dbReference type="KEGG" id="nwr:E3U44_05525"/>
<dbReference type="Gene3D" id="3.30.70.100">
    <property type="match status" value="1"/>
</dbReference>
<keyword evidence="3" id="KW-1003">Cell membrane</keyword>
<dbReference type="Pfam" id="PF00924">
    <property type="entry name" value="MS_channel_2nd"/>
    <property type="match status" value="1"/>
</dbReference>
<dbReference type="InterPro" id="IPR023408">
    <property type="entry name" value="MscS_beta-dom_sf"/>
</dbReference>
<feature type="domain" description="Mechanosensitive ion channel MscS C-terminal" evidence="9">
    <location>
        <begin position="199"/>
        <end position="283"/>
    </location>
</feature>
<organism evidence="10 11">
    <name type="scientific">Nitrosococcus wardiae</name>
    <dbReference type="NCBI Taxonomy" id="1814290"/>
    <lineage>
        <taxon>Bacteria</taxon>
        <taxon>Pseudomonadati</taxon>
        <taxon>Pseudomonadota</taxon>
        <taxon>Gammaproteobacteria</taxon>
        <taxon>Chromatiales</taxon>
        <taxon>Chromatiaceae</taxon>
        <taxon>Nitrosococcus</taxon>
    </lineage>
</organism>
<feature type="transmembrane region" description="Helical" evidence="7">
    <location>
        <begin position="41"/>
        <end position="59"/>
    </location>
</feature>
<name>A0A4P7BXY2_9GAMM</name>
<dbReference type="SUPFAM" id="SSF50182">
    <property type="entry name" value="Sm-like ribonucleoproteins"/>
    <property type="match status" value="1"/>
</dbReference>
<dbReference type="GO" id="GO:0008381">
    <property type="term" value="F:mechanosensitive monoatomic ion channel activity"/>
    <property type="evidence" value="ECO:0007669"/>
    <property type="project" value="InterPro"/>
</dbReference>
<sequence length="309" mass="33671">MPDAASSITSQNAPTSVEGIVVSIQDTLERIWVDFVDHSPFLAMGILVLLFTWGVAALATRLVSASLRRSRMRGSLRELLVRLLSIGIWIVGILLAAMVTFPGITPARTLGAMGIVSIAVGFAFKDIFENFFAGILLLWRFPFENGDFIECEGISGQVENISVRQTLIRQVSGELVVAPNSFLFLNPVKVLTNLPRRRVTIITGVAYGENVTEAVEVIKQALGRCATVHKAPSPQIFPQGFGASSIDIEVAWWTDPTPVDIRRSRGEVVTAIKGALDEAGIEIPFPYRTLTFKHPLEAKLLKESGGDRG</sequence>
<evidence type="ECO:0000256" key="6">
    <source>
        <dbReference type="ARBA" id="ARBA00023136"/>
    </source>
</evidence>
<evidence type="ECO:0000256" key="1">
    <source>
        <dbReference type="ARBA" id="ARBA00004651"/>
    </source>
</evidence>
<dbReference type="PANTHER" id="PTHR30221">
    <property type="entry name" value="SMALL-CONDUCTANCE MECHANOSENSITIVE CHANNEL"/>
    <property type="match status" value="1"/>
</dbReference>
<feature type="transmembrane region" description="Helical" evidence="7">
    <location>
        <begin position="79"/>
        <end position="104"/>
    </location>
</feature>
<comment type="function">
    <text evidence="7">Mechanosensitive channel that participates in the regulation of osmotic pressure changes within the cell, opening in response to stretch forces in the membrane lipid bilayer, without the need for other proteins. Contributes to normal resistance to hypoosmotic shock. Forms an ion channel of 1.0 nanosiemens conductance with a slight preference for anions.</text>
</comment>